<dbReference type="Gene3D" id="3.20.20.370">
    <property type="entry name" value="Glycoside hydrolase/deacetylase"/>
    <property type="match status" value="1"/>
</dbReference>
<name>A0ABS2D1N8_9SPHN</name>
<dbReference type="InterPro" id="IPR011330">
    <property type="entry name" value="Glyco_hydro/deAcase_b/a-brl"/>
</dbReference>
<evidence type="ECO:0000313" key="1">
    <source>
        <dbReference type="EMBL" id="MBM6574835.1"/>
    </source>
</evidence>
<gene>
    <name evidence="1" type="ORF">ILT43_00495</name>
</gene>
<dbReference type="RefSeq" id="WP_204193182.1">
    <property type="nucleotide sequence ID" value="NZ_JAFEMC010000001.1"/>
</dbReference>
<dbReference type="CDD" id="cd10935">
    <property type="entry name" value="CE4_WalW"/>
    <property type="match status" value="1"/>
</dbReference>
<dbReference type="SUPFAM" id="SSF88713">
    <property type="entry name" value="Glycoside hydrolase/deacetylase"/>
    <property type="match status" value="1"/>
</dbReference>
<comment type="caution">
    <text evidence="1">The sequence shown here is derived from an EMBL/GenBank/DDBJ whole genome shotgun (WGS) entry which is preliminary data.</text>
</comment>
<sequence length="328" mass="35154">MSDAPFRVAAARPEERIAWPKSFGTRFLVTVDVEEEFDWSAPLDRMQRATTALSALPDAHRRFAGRGVAPVYLIDHPVATDPAAAPMLREMLADGRSAIGAQLHGWVNPPFDEPDAAAASYPGMLPEAQEAAKLDVLTAAIVAATGARPLGYRAGRYGIGPRTLRLLATRGYRVDSSMRSGYDYAGQGGPDFTAVGPHAFRREDMLELPLTTVFTGAARAGGARLHRGLGRYGRGAFARAGLLQRVALTPEDMPVAAAIAAIDRATADGVRLLTLSFHSPSLVPGHTPYVRDSADLAAFHDWWDRVFAHLDHRGIAPTTLAEVIAAAD</sequence>
<organism evidence="1 2">
    <name type="scientific">Sphingomonas longa</name>
    <dbReference type="NCBI Taxonomy" id="2778730"/>
    <lineage>
        <taxon>Bacteria</taxon>
        <taxon>Pseudomonadati</taxon>
        <taxon>Pseudomonadota</taxon>
        <taxon>Alphaproteobacteria</taxon>
        <taxon>Sphingomonadales</taxon>
        <taxon>Sphingomonadaceae</taxon>
        <taxon>Sphingomonas</taxon>
    </lineage>
</organism>
<accession>A0ABS2D1N8</accession>
<keyword evidence="2" id="KW-1185">Reference proteome</keyword>
<dbReference type="EMBL" id="JAFEMC010000001">
    <property type="protein sequence ID" value="MBM6574835.1"/>
    <property type="molecule type" value="Genomic_DNA"/>
</dbReference>
<proteinExistence type="predicted"/>
<reference evidence="1 2" key="1">
    <citation type="submission" date="2020-12" db="EMBL/GenBank/DDBJ databases">
        <title>Sphingomonas sp.</title>
        <authorList>
            <person name="Kim M.K."/>
        </authorList>
    </citation>
    <scope>NUCLEOTIDE SEQUENCE [LARGE SCALE GENOMIC DNA]</scope>
    <source>
        <strain evidence="1 2">BT552</strain>
    </source>
</reference>
<protein>
    <submittedName>
        <fullName evidence="1">Polysaccharide deacetylase family protein</fullName>
    </submittedName>
</protein>
<dbReference type="Proteomes" id="UP000763641">
    <property type="component" value="Unassembled WGS sequence"/>
</dbReference>
<evidence type="ECO:0000313" key="2">
    <source>
        <dbReference type="Proteomes" id="UP000763641"/>
    </source>
</evidence>